<keyword evidence="2" id="KW-1185">Reference proteome</keyword>
<protein>
    <submittedName>
        <fullName evidence="1">Uncharacterized protein</fullName>
    </submittedName>
</protein>
<comment type="caution">
    <text evidence="1">The sequence shown here is derived from an EMBL/GenBank/DDBJ whole genome shotgun (WGS) entry which is preliminary data.</text>
</comment>
<reference evidence="1" key="2">
    <citation type="submission" date="2022-01" db="EMBL/GenBank/DDBJ databases">
        <authorList>
            <person name="Yamashiro T."/>
            <person name="Shiraishi A."/>
            <person name="Satake H."/>
            <person name="Nakayama K."/>
        </authorList>
    </citation>
    <scope>NUCLEOTIDE SEQUENCE</scope>
</reference>
<evidence type="ECO:0000313" key="1">
    <source>
        <dbReference type="EMBL" id="GJU05110.1"/>
    </source>
</evidence>
<accession>A0ABQ5IZC9</accession>
<sequence length="403" mass="45701">MDDPNITMEEYIRLEEEKARRRGKVYNWETATYGKIWYDEDVHDLRSVETKFPAIAFNEKTLSCEPTVSPLNDKIDFRISFDESDDEDYTPTIRCFDDLDFLKDFENEFPAIVYNDALTSKSDFLTEPTEARRAAEKAYDVAKVDERVNKAVAVANRSTNAARVVAVLIHVIENFALVAKYPSGQILAQFHYCFTSGVIKSATDFHTAASSQLSSGKAMEYSVSYKVMIMVVVVAHGGYAGVDGHDSGDHGRRQRGGSRGNVVIKKYQSVPSRAKLSGSAPGGDGRLGKCWSITKAQANRVEVAELRMLRWTCGKTMVDMIPNGVFRAKLDVDFIIDKMREGRLRWFGYVKRRPQTAPVRRVEALLVNGSMRRGRPKLKWEDRLKQDMKKLLLSEDMTFDRNT</sequence>
<proteinExistence type="predicted"/>
<dbReference type="Proteomes" id="UP001151760">
    <property type="component" value="Unassembled WGS sequence"/>
</dbReference>
<organism evidence="1 2">
    <name type="scientific">Tanacetum coccineum</name>
    <dbReference type="NCBI Taxonomy" id="301880"/>
    <lineage>
        <taxon>Eukaryota</taxon>
        <taxon>Viridiplantae</taxon>
        <taxon>Streptophyta</taxon>
        <taxon>Embryophyta</taxon>
        <taxon>Tracheophyta</taxon>
        <taxon>Spermatophyta</taxon>
        <taxon>Magnoliopsida</taxon>
        <taxon>eudicotyledons</taxon>
        <taxon>Gunneridae</taxon>
        <taxon>Pentapetalae</taxon>
        <taxon>asterids</taxon>
        <taxon>campanulids</taxon>
        <taxon>Asterales</taxon>
        <taxon>Asteraceae</taxon>
        <taxon>Asteroideae</taxon>
        <taxon>Anthemideae</taxon>
        <taxon>Anthemidinae</taxon>
        <taxon>Tanacetum</taxon>
    </lineage>
</organism>
<gene>
    <name evidence="1" type="ORF">Tco_1121540</name>
</gene>
<name>A0ABQ5IZC9_9ASTR</name>
<dbReference type="EMBL" id="BQNB010021317">
    <property type="protein sequence ID" value="GJU05110.1"/>
    <property type="molecule type" value="Genomic_DNA"/>
</dbReference>
<dbReference type="PANTHER" id="PTHR46238">
    <property type="entry name" value="REVERSE TRANSCRIPTASE DOMAIN-CONTAINING PROTEIN"/>
    <property type="match status" value="1"/>
</dbReference>
<dbReference type="PANTHER" id="PTHR46238:SF8">
    <property type="entry name" value="ENDONUCLEASE_EXONUCLEASE_PHOSPHATASE DOMAIN-CONTAINING PROTEIN"/>
    <property type="match status" value="1"/>
</dbReference>
<reference evidence="1" key="1">
    <citation type="journal article" date="2022" name="Int. J. Mol. Sci.">
        <title>Draft Genome of Tanacetum Coccineum: Genomic Comparison of Closely Related Tanacetum-Family Plants.</title>
        <authorList>
            <person name="Yamashiro T."/>
            <person name="Shiraishi A."/>
            <person name="Nakayama K."/>
            <person name="Satake H."/>
        </authorList>
    </citation>
    <scope>NUCLEOTIDE SEQUENCE</scope>
</reference>
<evidence type="ECO:0000313" key="2">
    <source>
        <dbReference type="Proteomes" id="UP001151760"/>
    </source>
</evidence>